<name>A0ABN3Y0S7_9ENTE</name>
<evidence type="ECO:0000256" key="2">
    <source>
        <dbReference type="ARBA" id="ARBA00022723"/>
    </source>
</evidence>
<evidence type="ECO:0000256" key="4">
    <source>
        <dbReference type="ARBA" id="ARBA00022842"/>
    </source>
</evidence>
<dbReference type="SUPFAM" id="SSF88713">
    <property type="entry name" value="Glycoside hydrolase/deacetylase"/>
    <property type="match status" value="1"/>
</dbReference>
<dbReference type="EMBL" id="BAAAXQ010000015">
    <property type="protein sequence ID" value="GAA3012494.1"/>
    <property type="molecule type" value="Genomic_DNA"/>
</dbReference>
<evidence type="ECO:0000313" key="7">
    <source>
        <dbReference type="Proteomes" id="UP001501577"/>
    </source>
</evidence>
<evidence type="ECO:0000313" key="6">
    <source>
        <dbReference type="EMBL" id="GAA3012494.1"/>
    </source>
</evidence>
<dbReference type="RefSeq" id="WP_068708803.1">
    <property type="nucleotide sequence ID" value="NZ_BAAAXQ010000015.1"/>
</dbReference>
<dbReference type="InterPro" id="IPR006879">
    <property type="entry name" value="YdjC-like"/>
</dbReference>
<dbReference type="CDD" id="cd10805">
    <property type="entry name" value="YdjC_like_1"/>
    <property type="match status" value="1"/>
</dbReference>
<comment type="caution">
    <text evidence="6">The sequence shown here is derived from an EMBL/GenBank/DDBJ whole genome shotgun (WGS) entry which is preliminary data.</text>
</comment>
<comment type="cofactor">
    <cofactor evidence="1">
        <name>Mg(2+)</name>
        <dbReference type="ChEBI" id="CHEBI:18420"/>
    </cofactor>
</comment>
<keyword evidence="5" id="KW-0119">Carbohydrate metabolism</keyword>
<dbReference type="PANTHER" id="PTHR31609:SF1">
    <property type="entry name" value="CARBOHYDRATE DEACETYLASE"/>
    <property type="match status" value="1"/>
</dbReference>
<proteinExistence type="predicted"/>
<protein>
    <submittedName>
        <fullName evidence="6">ChbG/HpnK family deacetylase</fullName>
    </submittedName>
</protein>
<organism evidence="6 7">
    <name type="scientific">Tetragenococcus solitarius</name>
    <dbReference type="NCBI Taxonomy" id="71453"/>
    <lineage>
        <taxon>Bacteria</taxon>
        <taxon>Bacillati</taxon>
        <taxon>Bacillota</taxon>
        <taxon>Bacilli</taxon>
        <taxon>Lactobacillales</taxon>
        <taxon>Enterococcaceae</taxon>
        <taxon>Tetragenococcus</taxon>
    </lineage>
</organism>
<keyword evidence="4" id="KW-0460">Magnesium</keyword>
<dbReference type="PANTHER" id="PTHR31609">
    <property type="entry name" value="YDJC DEACETYLASE FAMILY MEMBER"/>
    <property type="match status" value="1"/>
</dbReference>
<gene>
    <name evidence="6" type="ORF">GCM10019998_05870</name>
</gene>
<keyword evidence="2" id="KW-0479">Metal-binding</keyword>
<accession>A0ABN3Y0S7</accession>
<sequence length="257" mass="29516">MKKILLRADDLGYSEAINYGIEKAVKEGLIRSVGVMVNMPATEHGVHLLKDESIAFGQHTNFCAGQPISDPKLIPSLVDGKGMFKTSSVYRKAEKDFVHYDEALIEIEAQYNRFLMLFNKKPDYFEGHAVASANFFQALEDFAQEHELKYSGLPKGKDPNNLGEDSYILINEHKVYMTMESMNESYDPYNTFYKMVNNSREDGVEMMIFHPGYLDDYIIQHSSLLFPRTKEVTFLTDPEVSNFLIDKEIDCLDYRDL</sequence>
<evidence type="ECO:0000256" key="1">
    <source>
        <dbReference type="ARBA" id="ARBA00001946"/>
    </source>
</evidence>
<evidence type="ECO:0000256" key="3">
    <source>
        <dbReference type="ARBA" id="ARBA00022801"/>
    </source>
</evidence>
<evidence type="ECO:0000256" key="5">
    <source>
        <dbReference type="ARBA" id="ARBA00023277"/>
    </source>
</evidence>
<dbReference type="Pfam" id="PF04794">
    <property type="entry name" value="YdjC"/>
    <property type="match status" value="1"/>
</dbReference>
<dbReference type="InterPro" id="IPR011330">
    <property type="entry name" value="Glyco_hydro/deAcase_b/a-brl"/>
</dbReference>
<keyword evidence="7" id="KW-1185">Reference proteome</keyword>
<dbReference type="Proteomes" id="UP001501577">
    <property type="component" value="Unassembled WGS sequence"/>
</dbReference>
<dbReference type="Gene3D" id="3.20.20.370">
    <property type="entry name" value="Glycoside hydrolase/deacetylase"/>
    <property type="match status" value="1"/>
</dbReference>
<keyword evidence="3" id="KW-0378">Hydrolase</keyword>
<reference evidence="6 7" key="1">
    <citation type="journal article" date="2019" name="Int. J. Syst. Evol. Microbiol.">
        <title>The Global Catalogue of Microorganisms (GCM) 10K type strain sequencing project: providing services to taxonomists for standard genome sequencing and annotation.</title>
        <authorList>
            <consortium name="The Broad Institute Genomics Platform"/>
            <consortium name="The Broad Institute Genome Sequencing Center for Infectious Disease"/>
            <person name="Wu L."/>
            <person name="Ma J."/>
        </authorList>
    </citation>
    <scope>NUCLEOTIDE SEQUENCE [LARGE SCALE GENOMIC DNA]</scope>
    <source>
        <strain evidence="6 7">JCM 8736</strain>
    </source>
</reference>